<comment type="caution">
    <text evidence="1">The sequence shown here is derived from an EMBL/GenBank/DDBJ whole genome shotgun (WGS) entry which is preliminary data.</text>
</comment>
<sequence>MLDNEQIISFLASDYSDEIGVNLCHAYALTVFSSQGTTVDGNTFTLYSGRMAQREAYVALSRHKDESHVYVNEAEINERVRSYEDGIELSDKLRQSALAELMKQDRHVSLAIEHLEKQQPKLQTQEASLTL</sequence>
<protein>
    <submittedName>
        <fullName evidence="1">Uncharacterized protein</fullName>
    </submittedName>
</protein>
<dbReference type="RefSeq" id="WP_241908002.1">
    <property type="nucleotide sequence ID" value="NZ_CAWNVI010000004.1"/>
</dbReference>
<dbReference type="EMBL" id="MCZK01000004">
    <property type="protein sequence ID" value="PMM78339.1"/>
    <property type="molecule type" value="Genomic_DNA"/>
</dbReference>
<dbReference type="SUPFAM" id="SSF52540">
    <property type="entry name" value="P-loop containing nucleoside triphosphate hydrolases"/>
    <property type="match status" value="1"/>
</dbReference>
<evidence type="ECO:0000313" key="2">
    <source>
        <dbReference type="Proteomes" id="UP000235406"/>
    </source>
</evidence>
<dbReference type="Gene3D" id="3.40.50.300">
    <property type="entry name" value="P-loop containing nucleotide triphosphate hydrolases"/>
    <property type="match status" value="1"/>
</dbReference>
<accession>A0A2N7KP03</accession>
<gene>
    <name evidence="1" type="ORF">BCT49_20425</name>
</gene>
<reference evidence="2" key="1">
    <citation type="submission" date="2016-07" db="EMBL/GenBank/DDBJ databases">
        <title>Nontailed viruses are major unrecognized killers of bacteria in the ocean.</title>
        <authorList>
            <person name="Kauffman K."/>
            <person name="Hussain F."/>
            <person name="Yang J."/>
            <person name="Arevalo P."/>
            <person name="Brown J."/>
            <person name="Cutler M."/>
            <person name="Kelly L."/>
            <person name="Polz M.F."/>
        </authorList>
    </citation>
    <scope>NUCLEOTIDE SEQUENCE [LARGE SCALE GENOMIC DNA]</scope>
    <source>
        <strain evidence="2">10N.261.46.F8</strain>
    </source>
</reference>
<dbReference type="InterPro" id="IPR027417">
    <property type="entry name" value="P-loop_NTPase"/>
</dbReference>
<dbReference type="AlphaFoldDB" id="A0A2N7KP03"/>
<dbReference type="Proteomes" id="UP000235406">
    <property type="component" value="Unassembled WGS sequence"/>
</dbReference>
<name>A0A2N7KP03_9VIBR</name>
<organism evidence="1 2">
    <name type="scientific">Vibrio lentus</name>
    <dbReference type="NCBI Taxonomy" id="136468"/>
    <lineage>
        <taxon>Bacteria</taxon>
        <taxon>Pseudomonadati</taxon>
        <taxon>Pseudomonadota</taxon>
        <taxon>Gammaproteobacteria</taxon>
        <taxon>Vibrionales</taxon>
        <taxon>Vibrionaceae</taxon>
        <taxon>Vibrio</taxon>
    </lineage>
</organism>
<evidence type="ECO:0000313" key="1">
    <source>
        <dbReference type="EMBL" id="PMM78339.1"/>
    </source>
</evidence>
<proteinExistence type="predicted"/>